<dbReference type="AlphaFoldDB" id="A0A176NID9"/>
<gene>
    <name evidence="1" type="ORF">CEQ51_02520</name>
</gene>
<keyword evidence="2" id="KW-1185">Reference proteome</keyword>
<sequence length="83" mass="8682">MLGSCGRFVEHQVFNLIVGAEGRGSLGFLDSFLDPLVGASLLAIAVAQSMKMLDVPASSRASSLPPGMRRMQGNTVTISMTAI</sequence>
<dbReference type="EMBL" id="CP022202">
    <property type="protein sequence ID" value="AXA58988.1"/>
    <property type="molecule type" value="Genomic_DNA"/>
</dbReference>
<reference evidence="2" key="1">
    <citation type="journal article" date="2021" name="Front. Microbiol.">
        <title>Genomic Analysis of the 1-Aminocyclopropane-1-Carboxylate Deaminase-Producing Pseudomonas thivervalensis SC5 Reveals Its Multifaceted Roles in Soil and in Beneficial Interactions With Plants.</title>
        <authorList>
            <person name="Nascimento F.X."/>
            <person name="Uron P."/>
            <person name="Glick B.R."/>
            <person name="Giachini A."/>
            <person name="Rossi M.J."/>
        </authorList>
    </citation>
    <scope>NUCLEOTIDE SEQUENCE [LARGE SCALE GENOMIC DNA]</scope>
    <source>
        <strain evidence="2">PLM3</strain>
    </source>
</reference>
<proteinExistence type="predicted"/>
<evidence type="ECO:0000313" key="2">
    <source>
        <dbReference type="Proteomes" id="UP000251666"/>
    </source>
</evidence>
<organism evidence="1 2">
    <name type="scientific">Pseudomonas thivervalensis</name>
    <dbReference type="NCBI Taxonomy" id="86265"/>
    <lineage>
        <taxon>Bacteria</taxon>
        <taxon>Pseudomonadati</taxon>
        <taxon>Pseudomonadota</taxon>
        <taxon>Gammaproteobacteria</taxon>
        <taxon>Pseudomonadales</taxon>
        <taxon>Pseudomonadaceae</taxon>
        <taxon>Pseudomonas</taxon>
    </lineage>
</organism>
<dbReference type="Proteomes" id="UP000251666">
    <property type="component" value="Chromosome"/>
</dbReference>
<name>A0A176NID9_9PSED</name>
<accession>A0A176NID9</accession>
<evidence type="ECO:0000313" key="1">
    <source>
        <dbReference type="EMBL" id="AXA58988.1"/>
    </source>
</evidence>
<protein>
    <submittedName>
        <fullName evidence="1">Uncharacterized protein</fullName>
    </submittedName>
</protein>
<dbReference type="KEGG" id="pthv:CE140_03205"/>